<gene>
    <name evidence="3" type="ORF">CGS55_00165</name>
    <name evidence="4" type="ORF">DWZ25_14035</name>
    <name evidence="2" type="ORF">GKE10_09445</name>
</gene>
<name>A0A2A7A4E1_9FIRM</name>
<dbReference type="EMBL" id="QVES01000023">
    <property type="protein sequence ID" value="RGB82116.1"/>
    <property type="molecule type" value="Genomic_DNA"/>
</dbReference>
<dbReference type="AlphaFoldDB" id="A0A2A7A4E1"/>
<proteinExistence type="predicted"/>
<reference evidence="3" key="2">
    <citation type="submission" date="2017-07" db="EMBL/GenBank/DDBJ databases">
        <authorList>
            <person name="Sun Z.S."/>
            <person name="Albrecht U."/>
            <person name="Echele G."/>
            <person name="Lee C.C."/>
        </authorList>
    </citation>
    <scope>NUCLEOTIDE SEQUENCE</scope>
    <source>
        <strain evidence="3">CNCM I 4546</strain>
    </source>
</reference>
<accession>A0A2A7A4E1</accession>
<feature type="transmembrane region" description="Helical" evidence="1">
    <location>
        <begin position="12"/>
        <end position="36"/>
    </location>
</feature>
<reference evidence="2 7" key="4">
    <citation type="journal article" date="2019" name="Nat. Med.">
        <title>A library of human gut bacterial isolates paired with longitudinal multiomics data enables mechanistic microbiome research.</title>
        <authorList>
            <person name="Poyet M."/>
            <person name="Groussin M."/>
            <person name="Gibbons S.M."/>
            <person name="Avila-Pacheco J."/>
            <person name="Jiang X."/>
            <person name="Kearney S.M."/>
            <person name="Perrotta A.R."/>
            <person name="Berdy B."/>
            <person name="Zhao S."/>
            <person name="Lieberman T.D."/>
            <person name="Swanson P.K."/>
            <person name="Smith M."/>
            <person name="Roesemann S."/>
            <person name="Alexander J.E."/>
            <person name="Rich S.A."/>
            <person name="Livny J."/>
            <person name="Vlamakis H."/>
            <person name="Clish C."/>
            <person name="Bullock K."/>
            <person name="Deik A."/>
            <person name="Scott J."/>
            <person name="Pierce K.A."/>
            <person name="Xavier R.J."/>
            <person name="Alm E.J."/>
        </authorList>
    </citation>
    <scope>NUCLEOTIDE SEQUENCE [LARGE SCALE GENOMIC DNA]</scope>
    <source>
        <strain evidence="2 7">BIOML-B1</strain>
    </source>
</reference>
<reference evidence="4 6" key="3">
    <citation type="submission" date="2018-08" db="EMBL/GenBank/DDBJ databases">
        <title>A genome reference for cultivated species of the human gut microbiota.</title>
        <authorList>
            <person name="Zou Y."/>
            <person name="Xue W."/>
            <person name="Luo G."/>
        </authorList>
    </citation>
    <scope>NUCLEOTIDE SEQUENCE [LARGE SCALE GENOMIC DNA]</scope>
    <source>
        <strain evidence="4 6">AF31-14AC</strain>
    </source>
</reference>
<protein>
    <recommendedName>
        <fullName evidence="8">Transmembrane Fragile-X-F protein</fullName>
    </recommendedName>
</protein>
<evidence type="ECO:0008006" key="8">
    <source>
        <dbReference type="Google" id="ProtNLM"/>
    </source>
</evidence>
<reference evidence="3 5" key="1">
    <citation type="journal article" date="2017" name="Front. Microbiol.">
        <title>New Insights into the Diversity of the Genus Faecalibacterium.</title>
        <authorList>
            <person name="Benevides L."/>
            <person name="Burman S."/>
            <person name="Martin R."/>
            <person name="Robert V."/>
            <person name="Thomas M."/>
            <person name="Miquel S."/>
            <person name="Chain F."/>
            <person name="Sokol H."/>
            <person name="Bermudez-Humaran L.G."/>
            <person name="Morrison M."/>
            <person name="Langella P."/>
            <person name="Azevedo V.A."/>
            <person name="Chatel J.M."/>
            <person name="Soares S."/>
        </authorList>
    </citation>
    <scope>NUCLEOTIDE SEQUENCE [LARGE SCALE GENOMIC DNA]</scope>
    <source>
        <strain evidence="3 5">CNCM I 4546</strain>
    </source>
</reference>
<comment type="caution">
    <text evidence="3">The sequence shown here is derived from an EMBL/GenBank/DDBJ whole genome shotgun (WGS) entry which is preliminary data.</text>
</comment>
<dbReference type="Proteomes" id="UP000260782">
    <property type="component" value="Unassembled WGS sequence"/>
</dbReference>
<evidence type="ECO:0000313" key="3">
    <source>
        <dbReference type="EMBL" id="PDX73980.1"/>
    </source>
</evidence>
<keyword evidence="1" id="KW-0812">Transmembrane</keyword>
<dbReference type="Proteomes" id="UP000462091">
    <property type="component" value="Unassembled WGS sequence"/>
</dbReference>
<organism evidence="3 5">
    <name type="scientific">Faecalibacterium prausnitzii</name>
    <dbReference type="NCBI Taxonomy" id="853"/>
    <lineage>
        <taxon>Bacteria</taxon>
        <taxon>Bacillati</taxon>
        <taxon>Bacillota</taxon>
        <taxon>Clostridia</taxon>
        <taxon>Eubacteriales</taxon>
        <taxon>Oscillospiraceae</taxon>
        <taxon>Faecalibacterium</taxon>
    </lineage>
</organism>
<evidence type="ECO:0000313" key="7">
    <source>
        <dbReference type="Proteomes" id="UP000462091"/>
    </source>
</evidence>
<dbReference type="Proteomes" id="UP000219901">
    <property type="component" value="Unassembled WGS sequence"/>
</dbReference>
<dbReference type="RefSeq" id="WP_097782296.1">
    <property type="nucleotide sequence ID" value="NZ_CP157369.1"/>
</dbReference>
<evidence type="ECO:0000313" key="2">
    <source>
        <dbReference type="EMBL" id="MSC52128.1"/>
    </source>
</evidence>
<evidence type="ECO:0000313" key="5">
    <source>
        <dbReference type="Proteomes" id="UP000219901"/>
    </source>
</evidence>
<keyword evidence="1" id="KW-1133">Transmembrane helix</keyword>
<evidence type="ECO:0000256" key="1">
    <source>
        <dbReference type="SAM" id="Phobius"/>
    </source>
</evidence>
<dbReference type="EMBL" id="NMTV01000005">
    <property type="protein sequence ID" value="PDX73980.1"/>
    <property type="molecule type" value="Genomic_DNA"/>
</dbReference>
<keyword evidence="1" id="KW-0472">Membrane</keyword>
<evidence type="ECO:0000313" key="6">
    <source>
        <dbReference type="Proteomes" id="UP000260782"/>
    </source>
</evidence>
<feature type="transmembrane region" description="Helical" evidence="1">
    <location>
        <begin position="42"/>
        <end position="63"/>
    </location>
</feature>
<dbReference type="EMBL" id="WKQM01000017">
    <property type="protein sequence ID" value="MSC52128.1"/>
    <property type="molecule type" value="Genomic_DNA"/>
</dbReference>
<sequence>MRTEKKSHRSRMDPIVALVLIFAVLKVTGLISWSWLWVLSPIWITLLIFAAIFSSILVGGRIVKGKW</sequence>
<evidence type="ECO:0000313" key="4">
    <source>
        <dbReference type="EMBL" id="RGB82116.1"/>
    </source>
</evidence>